<evidence type="ECO:0000313" key="2">
    <source>
        <dbReference type="EMBL" id="KXS98621.1"/>
    </source>
</evidence>
<evidence type="ECO:0000256" key="1">
    <source>
        <dbReference type="SAM" id="MobiDB-lite"/>
    </source>
</evidence>
<dbReference type="Proteomes" id="UP000073492">
    <property type="component" value="Unassembled WGS sequence"/>
</dbReference>
<accession>A0A139H882</accession>
<dbReference type="AlphaFoldDB" id="A0A139H882"/>
<name>A0A139H882_9PEZI</name>
<evidence type="ECO:0000313" key="3">
    <source>
        <dbReference type="Proteomes" id="UP000073492"/>
    </source>
</evidence>
<sequence length="76" mass="8361">MRSGLGRSIQTSRDAEAASPARDPTVLSVGKVQYLFRSELDAVEADPIIPHMSSSVRSEWEMAAMEETTPESYTET</sequence>
<keyword evidence="3" id="KW-1185">Reference proteome</keyword>
<comment type="caution">
    <text evidence="2">The sequence shown here is derived from an EMBL/GenBank/DDBJ whole genome shotgun (WGS) entry which is preliminary data.</text>
</comment>
<reference evidence="2 3" key="1">
    <citation type="submission" date="2015-07" db="EMBL/GenBank/DDBJ databases">
        <title>Comparative genomics of the Sigatoka disease complex on banana suggests a link between parallel evolutionary changes in Pseudocercospora fijiensis and Pseudocercospora eumusae and increased virulence on the banana host.</title>
        <authorList>
            <person name="Chang T.-C."/>
            <person name="Salvucci A."/>
            <person name="Crous P.W."/>
            <person name="Stergiopoulos I."/>
        </authorList>
    </citation>
    <scope>NUCLEOTIDE SEQUENCE [LARGE SCALE GENOMIC DNA]</scope>
    <source>
        <strain evidence="2 3">CBS 116634</strain>
    </source>
</reference>
<dbReference type="EMBL" id="LFZO01000739">
    <property type="protein sequence ID" value="KXS98621.1"/>
    <property type="molecule type" value="Genomic_DNA"/>
</dbReference>
<organism evidence="2 3">
    <name type="scientific">Pseudocercospora musae</name>
    <dbReference type="NCBI Taxonomy" id="113226"/>
    <lineage>
        <taxon>Eukaryota</taxon>
        <taxon>Fungi</taxon>
        <taxon>Dikarya</taxon>
        <taxon>Ascomycota</taxon>
        <taxon>Pezizomycotina</taxon>
        <taxon>Dothideomycetes</taxon>
        <taxon>Dothideomycetidae</taxon>
        <taxon>Mycosphaerellales</taxon>
        <taxon>Mycosphaerellaceae</taxon>
        <taxon>Pseudocercospora</taxon>
    </lineage>
</organism>
<protein>
    <submittedName>
        <fullName evidence="2">Uncharacterized protein</fullName>
    </submittedName>
</protein>
<gene>
    <name evidence="2" type="ORF">AC579_1093</name>
</gene>
<feature type="region of interest" description="Disordered" evidence="1">
    <location>
        <begin position="1"/>
        <end position="24"/>
    </location>
</feature>
<proteinExistence type="predicted"/>